<dbReference type="EC" id="2.3.1.-" evidence="4"/>
<reference evidence="5" key="1">
    <citation type="journal article" date="2019" name="Int. J. Syst. Evol. Microbiol.">
        <title>The Global Catalogue of Microorganisms (GCM) 10K type strain sequencing project: providing services to taxonomists for standard genome sequencing and annotation.</title>
        <authorList>
            <consortium name="The Broad Institute Genomics Platform"/>
            <consortium name="The Broad Institute Genome Sequencing Center for Infectious Disease"/>
            <person name="Wu L."/>
            <person name="Ma J."/>
        </authorList>
    </citation>
    <scope>NUCLEOTIDE SEQUENCE [LARGE SCALE GENOMIC DNA]</scope>
    <source>
        <strain evidence="5">XZYJT-10</strain>
    </source>
</reference>
<evidence type="ECO:0000256" key="1">
    <source>
        <dbReference type="ARBA" id="ARBA00022679"/>
    </source>
</evidence>
<dbReference type="CDD" id="cd04301">
    <property type="entry name" value="NAT_SF"/>
    <property type="match status" value="1"/>
</dbReference>
<accession>A0ABW2HXE3</accession>
<sequence length="166" mass="18364">MTASLRTGNDVDLLSVGALHFRSRAAAYAHILPAETLAEPPAAALAAWWAERWKWERDTHRLTVAEDFDRIVGFTYVGPSEVEGAAELYAIHVDPVLVGTGVGRLLMANALEQLGEIGDPAVLWVLEANERARRFYERGGWKADGETRVEAISGQPVPQVRYRRGR</sequence>
<gene>
    <name evidence="4" type="ORF">ACFQS1_22630</name>
</gene>
<name>A0ABW2HXE3_9ACTN</name>
<dbReference type="Gene3D" id="3.40.630.30">
    <property type="match status" value="1"/>
</dbReference>
<proteinExistence type="predicted"/>
<dbReference type="InterPro" id="IPR000182">
    <property type="entry name" value="GNAT_dom"/>
</dbReference>
<dbReference type="InterPro" id="IPR050832">
    <property type="entry name" value="Bact_Acetyltransf"/>
</dbReference>
<comment type="caution">
    <text evidence="4">The sequence shown here is derived from an EMBL/GenBank/DDBJ whole genome shotgun (WGS) entry which is preliminary data.</text>
</comment>
<dbReference type="GO" id="GO:0016746">
    <property type="term" value="F:acyltransferase activity"/>
    <property type="evidence" value="ECO:0007669"/>
    <property type="project" value="UniProtKB-KW"/>
</dbReference>
<dbReference type="PANTHER" id="PTHR43877">
    <property type="entry name" value="AMINOALKYLPHOSPHONATE N-ACETYLTRANSFERASE-RELATED-RELATED"/>
    <property type="match status" value="1"/>
</dbReference>
<keyword evidence="5" id="KW-1185">Reference proteome</keyword>
<keyword evidence="1 4" id="KW-0808">Transferase</keyword>
<keyword evidence="2 4" id="KW-0012">Acyltransferase</keyword>
<evidence type="ECO:0000313" key="5">
    <source>
        <dbReference type="Proteomes" id="UP001596548"/>
    </source>
</evidence>
<dbReference type="InterPro" id="IPR016181">
    <property type="entry name" value="Acyl_CoA_acyltransferase"/>
</dbReference>
<evidence type="ECO:0000259" key="3">
    <source>
        <dbReference type="PROSITE" id="PS51186"/>
    </source>
</evidence>
<dbReference type="EMBL" id="JBHTBJ010000017">
    <property type="protein sequence ID" value="MFC7276797.1"/>
    <property type="molecule type" value="Genomic_DNA"/>
</dbReference>
<evidence type="ECO:0000313" key="4">
    <source>
        <dbReference type="EMBL" id="MFC7276797.1"/>
    </source>
</evidence>
<evidence type="ECO:0000256" key="2">
    <source>
        <dbReference type="ARBA" id="ARBA00023315"/>
    </source>
</evidence>
<dbReference type="Proteomes" id="UP001596548">
    <property type="component" value="Unassembled WGS sequence"/>
</dbReference>
<organism evidence="4 5">
    <name type="scientific">Paractinoplanes rhizophilus</name>
    <dbReference type="NCBI Taxonomy" id="1416877"/>
    <lineage>
        <taxon>Bacteria</taxon>
        <taxon>Bacillati</taxon>
        <taxon>Actinomycetota</taxon>
        <taxon>Actinomycetes</taxon>
        <taxon>Micromonosporales</taxon>
        <taxon>Micromonosporaceae</taxon>
        <taxon>Paractinoplanes</taxon>
    </lineage>
</organism>
<dbReference type="Pfam" id="PF00583">
    <property type="entry name" value="Acetyltransf_1"/>
    <property type="match status" value="1"/>
</dbReference>
<dbReference type="RefSeq" id="WP_378971569.1">
    <property type="nucleotide sequence ID" value="NZ_JBHTBJ010000017.1"/>
</dbReference>
<feature type="domain" description="N-acetyltransferase" evidence="3">
    <location>
        <begin position="19"/>
        <end position="158"/>
    </location>
</feature>
<dbReference type="PROSITE" id="PS51186">
    <property type="entry name" value="GNAT"/>
    <property type="match status" value="1"/>
</dbReference>
<dbReference type="SUPFAM" id="SSF55729">
    <property type="entry name" value="Acyl-CoA N-acyltransferases (Nat)"/>
    <property type="match status" value="1"/>
</dbReference>
<protein>
    <submittedName>
        <fullName evidence="4">GNAT family N-acetyltransferase</fullName>
        <ecNumber evidence="4">2.3.1.-</ecNumber>
    </submittedName>
</protein>